<gene>
    <name evidence="3" type="ORF">ACFQJ4_07890</name>
</gene>
<evidence type="ECO:0000313" key="4">
    <source>
        <dbReference type="Proteomes" id="UP001596398"/>
    </source>
</evidence>
<evidence type="ECO:0000256" key="2">
    <source>
        <dbReference type="SAM" id="MobiDB-lite"/>
    </source>
</evidence>
<reference evidence="3 4" key="1">
    <citation type="journal article" date="2019" name="Int. J. Syst. Evol. Microbiol.">
        <title>The Global Catalogue of Microorganisms (GCM) 10K type strain sequencing project: providing services to taxonomists for standard genome sequencing and annotation.</title>
        <authorList>
            <consortium name="The Broad Institute Genomics Platform"/>
            <consortium name="The Broad Institute Genome Sequencing Center for Infectious Disease"/>
            <person name="Wu L."/>
            <person name="Ma J."/>
        </authorList>
    </citation>
    <scope>NUCLEOTIDE SEQUENCE [LARGE SCALE GENOMIC DNA]</scope>
    <source>
        <strain evidence="3 4">DT85</strain>
    </source>
</reference>
<evidence type="ECO:0000313" key="3">
    <source>
        <dbReference type="EMBL" id="MFC7235232.1"/>
    </source>
</evidence>
<dbReference type="Proteomes" id="UP001596398">
    <property type="component" value="Unassembled WGS sequence"/>
</dbReference>
<keyword evidence="1" id="KW-0175">Coiled coil</keyword>
<dbReference type="Pfam" id="PF19103">
    <property type="entry name" value="DUF5790"/>
    <property type="match status" value="1"/>
</dbReference>
<evidence type="ECO:0000256" key="1">
    <source>
        <dbReference type="SAM" id="Coils"/>
    </source>
</evidence>
<sequence>MSQTSFDDEELFGEAASEMRETVESALADARAALPTADAVWEVEADNTLGVLNSLKGALDTGDAAAQLREAKKQFVIGQRADAFEDADDLEAEIAELEELLGDIEEAHESVSGLASTLPGLRGALEDAGEESDEDEE</sequence>
<proteinExistence type="predicted"/>
<dbReference type="EMBL" id="JBHTAP010000001">
    <property type="protein sequence ID" value="MFC7235232.1"/>
    <property type="molecule type" value="Genomic_DNA"/>
</dbReference>
<dbReference type="RefSeq" id="WP_276233365.1">
    <property type="nucleotide sequence ID" value="NZ_CP119802.1"/>
</dbReference>
<protein>
    <submittedName>
        <fullName evidence="3">DUF5790 family protein</fullName>
    </submittedName>
</protein>
<dbReference type="AlphaFoldDB" id="A0ABD5ZNT4"/>
<dbReference type="GeneID" id="79266921"/>
<feature type="coiled-coil region" evidence="1">
    <location>
        <begin position="80"/>
        <end position="110"/>
    </location>
</feature>
<keyword evidence="4" id="KW-1185">Reference proteome</keyword>
<comment type="caution">
    <text evidence="3">The sequence shown here is derived from an EMBL/GenBank/DDBJ whole genome shotgun (WGS) entry which is preliminary data.</text>
</comment>
<feature type="compositionally biased region" description="Acidic residues" evidence="2">
    <location>
        <begin position="127"/>
        <end position="137"/>
    </location>
</feature>
<organism evidence="3 4">
    <name type="scientific">Halosegnis marinus</name>
    <dbReference type="NCBI Taxonomy" id="3034023"/>
    <lineage>
        <taxon>Archaea</taxon>
        <taxon>Methanobacteriati</taxon>
        <taxon>Methanobacteriota</taxon>
        <taxon>Stenosarchaea group</taxon>
        <taxon>Halobacteria</taxon>
        <taxon>Halobacteriales</taxon>
        <taxon>Natronomonadaceae</taxon>
        <taxon>Halosegnis</taxon>
    </lineage>
</organism>
<dbReference type="InterPro" id="IPR043808">
    <property type="entry name" value="DUF5790"/>
</dbReference>
<name>A0ABD5ZNT4_9EURY</name>
<accession>A0ABD5ZNT4</accession>
<feature type="region of interest" description="Disordered" evidence="2">
    <location>
        <begin position="111"/>
        <end position="137"/>
    </location>
</feature>